<proteinExistence type="predicted"/>
<evidence type="ECO:0000259" key="3">
    <source>
        <dbReference type="Pfam" id="PF04230"/>
    </source>
</evidence>
<dbReference type="OrthoDB" id="5053258at2"/>
<dbReference type="EMBL" id="QFKX01000002">
    <property type="protein sequence ID" value="PWH06477.1"/>
    <property type="molecule type" value="Genomic_DNA"/>
</dbReference>
<keyword evidence="1" id="KW-0175">Coiled coil</keyword>
<organism evidence="4 5">
    <name type="scientific">Brachybacterium endophyticum</name>
    <dbReference type="NCBI Taxonomy" id="2182385"/>
    <lineage>
        <taxon>Bacteria</taxon>
        <taxon>Bacillati</taxon>
        <taxon>Actinomycetota</taxon>
        <taxon>Actinomycetes</taxon>
        <taxon>Micrococcales</taxon>
        <taxon>Dermabacteraceae</taxon>
        <taxon>Brachybacterium</taxon>
    </lineage>
</organism>
<dbReference type="Proteomes" id="UP000245590">
    <property type="component" value="Unassembled WGS sequence"/>
</dbReference>
<keyword evidence="5" id="KW-1185">Reference proteome</keyword>
<dbReference type="AlphaFoldDB" id="A0A2U2RKT3"/>
<accession>A0A2U2RKT3</accession>
<gene>
    <name evidence="4" type="ORF">DEO23_05770</name>
</gene>
<feature type="compositionally biased region" description="Low complexity" evidence="2">
    <location>
        <begin position="226"/>
        <end position="240"/>
    </location>
</feature>
<dbReference type="PANTHER" id="PTHR36836:SF1">
    <property type="entry name" value="COLANIC ACID BIOSYNTHESIS PROTEIN WCAK"/>
    <property type="match status" value="1"/>
</dbReference>
<evidence type="ECO:0000256" key="2">
    <source>
        <dbReference type="SAM" id="MobiDB-lite"/>
    </source>
</evidence>
<feature type="region of interest" description="Disordered" evidence="2">
    <location>
        <begin position="262"/>
        <end position="291"/>
    </location>
</feature>
<evidence type="ECO:0000256" key="1">
    <source>
        <dbReference type="SAM" id="Coils"/>
    </source>
</evidence>
<reference evidence="4 5" key="1">
    <citation type="submission" date="2018-05" db="EMBL/GenBank/DDBJ databases">
        <title>Brachybacterium sp. M1HQ-2T, whole genome shotgun sequence.</title>
        <authorList>
            <person name="Tuo L."/>
        </authorList>
    </citation>
    <scope>NUCLEOTIDE SEQUENCE [LARGE SCALE GENOMIC DNA]</scope>
    <source>
        <strain evidence="4 5">M1HQ-2</strain>
    </source>
</reference>
<evidence type="ECO:0000313" key="4">
    <source>
        <dbReference type="EMBL" id="PWH06477.1"/>
    </source>
</evidence>
<dbReference type="Pfam" id="PF04230">
    <property type="entry name" value="PS_pyruv_trans"/>
    <property type="match status" value="1"/>
</dbReference>
<dbReference type="PANTHER" id="PTHR36836">
    <property type="entry name" value="COLANIC ACID BIOSYNTHESIS PROTEIN WCAK"/>
    <property type="match status" value="1"/>
</dbReference>
<feature type="coiled-coil region" evidence="1">
    <location>
        <begin position="511"/>
        <end position="538"/>
    </location>
</feature>
<comment type="caution">
    <text evidence="4">The sequence shown here is derived from an EMBL/GenBank/DDBJ whole genome shotgun (WGS) entry which is preliminary data.</text>
</comment>
<protein>
    <recommendedName>
        <fullName evidence="3">Polysaccharide pyruvyl transferase domain-containing protein</fullName>
    </recommendedName>
</protein>
<feature type="region of interest" description="Disordered" evidence="2">
    <location>
        <begin position="204"/>
        <end position="248"/>
    </location>
</feature>
<feature type="domain" description="Polysaccharide pyruvyl transferase" evidence="3">
    <location>
        <begin position="32"/>
        <end position="405"/>
    </location>
</feature>
<sequence length="540" mass="59883">MNNARQAGEHEDNGAIVPKFKVLLLTNNDSDNVGDQIIEASVIALIKAAMRNLGRDDESFVIDSRAAGIINKKYLQRNDPKHLSAARKAISNADLLIFGGAPLFNYAYQVFYRKTITTLEIAQEFGVPVIFSSIGVEKYDAQNEKSQRLKQALQLPVVRQITTRDDFDSVRKYTEETGIPTAHVADPAVYADIVFGPIADPQESSAATNLGAPVDAGDPAGEAPKRTSASALSRAASTSRRQIEQIARRTAHRALPRLAVQARRREEEAARAATQQATSAGDSAAPKKTSGRRIGLVVTRAGIFKDNKINFSEKDQQDFWLDVIAKLKARGDDYRLFTTGHFADEVFLDNIVRKRDVPISKTMFTVNSPEELIGELTACDGVIAYRLHASITSFAYSVPCVGLSWNFKVPYFYDSVGYGHRAIPSEDWNADHVIAQLDRAMDEGVSKKPSEMMDVYRTLFEGIKGVVAPQSATRPYTYEQLEKNLPRYEGTSHEQYQGKVRRKLRRGYESYKKKDVALAQTRKELAQARKDLAAAGNDTN</sequence>
<dbReference type="InterPro" id="IPR007345">
    <property type="entry name" value="Polysacch_pyruvyl_Trfase"/>
</dbReference>
<name>A0A2U2RKT3_9MICO</name>
<evidence type="ECO:0000313" key="5">
    <source>
        <dbReference type="Proteomes" id="UP000245590"/>
    </source>
</evidence>